<protein>
    <submittedName>
        <fullName evidence="2">Unnamed protein product</fullName>
    </submittedName>
</protein>
<dbReference type="AlphaFoldDB" id="A0A9W6TU77"/>
<reference evidence="2" key="1">
    <citation type="submission" date="2023-04" db="EMBL/GenBank/DDBJ databases">
        <title>Phytophthora lilii NBRC 32176.</title>
        <authorList>
            <person name="Ichikawa N."/>
            <person name="Sato H."/>
            <person name="Tonouchi N."/>
        </authorList>
    </citation>
    <scope>NUCLEOTIDE SEQUENCE</scope>
    <source>
        <strain evidence="2">NBRC 32176</strain>
    </source>
</reference>
<keyword evidence="3" id="KW-1185">Reference proteome</keyword>
<evidence type="ECO:0000313" key="2">
    <source>
        <dbReference type="EMBL" id="GMF20049.1"/>
    </source>
</evidence>
<name>A0A9W6TU77_9STRA</name>
<dbReference type="OrthoDB" id="129778at2759"/>
<organism evidence="2 3">
    <name type="scientific">Phytophthora lilii</name>
    <dbReference type="NCBI Taxonomy" id="2077276"/>
    <lineage>
        <taxon>Eukaryota</taxon>
        <taxon>Sar</taxon>
        <taxon>Stramenopiles</taxon>
        <taxon>Oomycota</taxon>
        <taxon>Peronosporomycetes</taxon>
        <taxon>Peronosporales</taxon>
        <taxon>Peronosporaceae</taxon>
        <taxon>Phytophthora</taxon>
    </lineage>
</organism>
<feature type="region of interest" description="Disordered" evidence="1">
    <location>
        <begin position="1"/>
        <end position="22"/>
    </location>
</feature>
<evidence type="ECO:0000256" key="1">
    <source>
        <dbReference type="SAM" id="MobiDB-lite"/>
    </source>
</evidence>
<feature type="region of interest" description="Disordered" evidence="1">
    <location>
        <begin position="174"/>
        <end position="197"/>
    </location>
</feature>
<evidence type="ECO:0000313" key="3">
    <source>
        <dbReference type="Proteomes" id="UP001165083"/>
    </source>
</evidence>
<sequence length="244" mass="26017">MDEGGELFQDFSSDASDFDDDVDWSFTDGESASVLHLMGEARSIKKKGFGAADVVMPSSVALDASVAADAPKADGYVTSDVSKVCSDEELLDELFPETKSGPTPTVDKPTELQVGEEQCQTKECEVEWALMALEEHEQLGQQSRSSITASNDNEFVSLFEEMYGSDAAIELSTPSPLAGSKAGGRKWENTGTTTTTCPESANACISSDISGNITDKVAPLDMAQLVYQKIVEVSIIIATMSSLL</sequence>
<proteinExistence type="predicted"/>
<comment type="caution">
    <text evidence="2">The sequence shown here is derived from an EMBL/GenBank/DDBJ whole genome shotgun (WGS) entry which is preliminary data.</text>
</comment>
<dbReference type="EMBL" id="BSXW01000362">
    <property type="protein sequence ID" value="GMF20049.1"/>
    <property type="molecule type" value="Genomic_DNA"/>
</dbReference>
<gene>
    <name evidence="2" type="ORF">Plil01_000774300</name>
</gene>
<accession>A0A9W6TU77</accession>
<dbReference type="Proteomes" id="UP001165083">
    <property type="component" value="Unassembled WGS sequence"/>
</dbReference>